<feature type="domain" description="PhnB-like" evidence="1">
    <location>
        <begin position="4"/>
        <end position="123"/>
    </location>
</feature>
<protein>
    <submittedName>
        <fullName evidence="2">3-demethylubiquinone-9 3-methyltransferase</fullName>
    </submittedName>
</protein>
<dbReference type="CDD" id="cd06588">
    <property type="entry name" value="PhnB_like"/>
    <property type="match status" value="1"/>
</dbReference>
<dbReference type="Gene3D" id="3.10.180.10">
    <property type="entry name" value="2,3-Dihydroxybiphenyl 1,2-Dioxygenase, domain 1"/>
    <property type="match status" value="1"/>
</dbReference>
<dbReference type="RefSeq" id="WP_006981055.1">
    <property type="nucleotide sequence ID" value="NZ_ABVL01000011.1"/>
</dbReference>
<dbReference type="InterPro" id="IPR009725">
    <property type="entry name" value="3_dmu_93_MTrfase"/>
</dbReference>
<evidence type="ECO:0000313" key="2">
    <source>
        <dbReference type="EMBL" id="EDY18693.1"/>
    </source>
</evidence>
<organism evidence="2 3">
    <name type="scientific">Chthoniobacter flavus Ellin428</name>
    <dbReference type="NCBI Taxonomy" id="497964"/>
    <lineage>
        <taxon>Bacteria</taxon>
        <taxon>Pseudomonadati</taxon>
        <taxon>Verrucomicrobiota</taxon>
        <taxon>Spartobacteria</taxon>
        <taxon>Chthoniobacterales</taxon>
        <taxon>Chthoniobacteraceae</taxon>
        <taxon>Chthoniobacter</taxon>
    </lineage>
</organism>
<dbReference type="SUPFAM" id="SSF54593">
    <property type="entry name" value="Glyoxalase/Bleomycin resistance protein/Dihydroxybiphenyl dioxygenase"/>
    <property type="match status" value="1"/>
</dbReference>
<dbReference type="Proteomes" id="UP000005824">
    <property type="component" value="Unassembled WGS sequence"/>
</dbReference>
<dbReference type="PANTHER" id="PTHR33990:SF2">
    <property type="entry name" value="PHNB-LIKE DOMAIN-CONTAINING PROTEIN"/>
    <property type="match status" value="1"/>
</dbReference>
<dbReference type="eggNOG" id="COG3865">
    <property type="taxonomic scope" value="Bacteria"/>
</dbReference>
<dbReference type="PANTHER" id="PTHR33990">
    <property type="entry name" value="PROTEIN YJDN-RELATED"/>
    <property type="match status" value="1"/>
</dbReference>
<keyword evidence="2" id="KW-0808">Transferase</keyword>
<dbReference type="Pfam" id="PF06983">
    <property type="entry name" value="3-dmu-9_3-mt"/>
    <property type="match status" value="1"/>
</dbReference>
<dbReference type="GO" id="GO:0032259">
    <property type="term" value="P:methylation"/>
    <property type="evidence" value="ECO:0007669"/>
    <property type="project" value="UniProtKB-KW"/>
</dbReference>
<dbReference type="STRING" id="497964.CfE428DRAFT_3730"/>
<dbReference type="AlphaFoldDB" id="B4D492"/>
<dbReference type="InterPro" id="IPR028973">
    <property type="entry name" value="PhnB-like"/>
</dbReference>
<keyword evidence="2" id="KW-0830">Ubiquinone</keyword>
<evidence type="ECO:0000259" key="1">
    <source>
        <dbReference type="Pfam" id="PF06983"/>
    </source>
</evidence>
<evidence type="ECO:0000313" key="3">
    <source>
        <dbReference type="Proteomes" id="UP000005824"/>
    </source>
</evidence>
<dbReference type="GO" id="GO:0008168">
    <property type="term" value="F:methyltransferase activity"/>
    <property type="evidence" value="ECO:0007669"/>
    <property type="project" value="UniProtKB-KW"/>
</dbReference>
<comment type="caution">
    <text evidence="2">The sequence shown here is derived from an EMBL/GenBank/DDBJ whole genome shotgun (WGS) entry which is preliminary data.</text>
</comment>
<keyword evidence="2" id="KW-0489">Methyltransferase</keyword>
<dbReference type="InterPro" id="IPR029068">
    <property type="entry name" value="Glyas_Bleomycin-R_OHBP_Dase"/>
</dbReference>
<reference evidence="2 3" key="1">
    <citation type="journal article" date="2011" name="J. Bacteriol.">
        <title>Genome sequence of Chthoniobacter flavus Ellin428, an aerobic heterotrophic soil bacterium.</title>
        <authorList>
            <person name="Kant R."/>
            <person name="van Passel M.W."/>
            <person name="Palva A."/>
            <person name="Lucas S."/>
            <person name="Lapidus A."/>
            <person name="Glavina Del Rio T."/>
            <person name="Dalin E."/>
            <person name="Tice H."/>
            <person name="Bruce D."/>
            <person name="Goodwin L."/>
            <person name="Pitluck S."/>
            <person name="Larimer F.W."/>
            <person name="Land M.L."/>
            <person name="Hauser L."/>
            <person name="Sangwan P."/>
            <person name="de Vos W.M."/>
            <person name="Janssen P.H."/>
            <person name="Smidt H."/>
        </authorList>
    </citation>
    <scope>NUCLEOTIDE SEQUENCE [LARGE SCALE GENOMIC DNA]</scope>
    <source>
        <strain evidence="2 3">Ellin428</strain>
    </source>
</reference>
<dbReference type="InParanoid" id="B4D492"/>
<gene>
    <name evidence="2" type="ORF">CfE428DRAFT_3730</name>
</gene>
<keyword evidence="3" id="KW-1185">Reference proteome</keyword>
<sequence length="163" mass="18183">MTTTIVPCLWFDTQAEEAARYYVGIFKNSKITAITYYPDEGNEIHGKKAGTVLTVAFELNGQPFTALNGGPQFQFSPAVSLQVMCEDQAEIDYYWEKLGVDGDPTAQRCGWVEDKFGFSWQVVPKLVPALLLDHNSAACRRVFAAIMEMDKIDIAELQRAYAG</sequence>
<dbReference type="EMBL" id="ABVL01000011">
    <property type="protein sequence ID" value="EDY18693.1"/>
    <property type="molecule type" value="Genomic_DNA"/>
</dbReference>
<proteinExistence type="predicted"/>
<dbReference type="PIRSF" id="PIRSF021700">
    <property type="entry name" value="3_dmu_93_MTrfase"/>
    <property type="match status" value="1"/>
</dbReference>
<accession>B4D492</accession>
<name>B4D492_9BACT</name>